<protein>
    <submittedName>
        <fullName evidence="2">Uncharacterized protein</fullName>
    </submittedName>
</protein>
<accession>A0A5K1CQ57</accession>
<dbReference type="AlphaFoldDB" id="A0A5K1CQ57"/>
<dbReference type="EMBL" id="LR721782">
    <property type="protein sequence ID" value="VVW30829.1"/>
    <property type="molecule type" value="Genomic_DNA"/>
</dbReference>
<gene>
    <name evidence="2" type="ORF">NYM_LOCUS18546</name>
</gene>
<reference evidence="2" key="1">
    <citation type="submission" date="2019-09" db="EMBL/GenBank/DDBJ databases">
        <authorList>
            <person name="Zhang L."/>
        </authorList>
    </citation>
    <scope>NUCLEOTIDE SEQUENCE</scope>
</reference>
<feature type="region of interest" description="Disordered" evidence="1">
    <location>
        <begin position="1"/>
        <end position="22"/>
    </location>
</feature>
<organism evidence="2">
    <name type="scientific">Nymphaea colorata</name>
    <name type="common">pocket water lily</name>
    <dbReference type="NCBI Taxonomy" id="210225"/>
    <lineage>
        <taxon>Eukaryota</taxon>
        <taxon>Viridiplantae</taxon>
        <taxon>Streptophyta</taxon>
        <taxon>Embryophyta</taxon>
        <taxon>Tracheophyta</taxon>
        <taxon>Spermatophyta</taxon>
        <taxon>Magnoliopsida</taxon>
        <taxon>Nymphaeales</taxon>
        <taxon>Nymphaeaceae</taxon>
        <taxon>Nymphaea</taxon>
    </lineage>
</organism>
<evidence type="ECO:0000313" key="2">
    <source>
        <dbReference type="EMBL" id="VVW30829.1"/>
    </source>
</evidence>
<evidence type="ECO:0000256" key="1">
    <source>
        <dbReference type="SAM" id="MobiDB-lite"/>
    </source>
</evidence>
<name>A0A5K1CQ57_9MAGN</name>
<proteinExistence type="predicted"/>
<feature type="region of interest" description="Disordered" evidence="1">
    <location>
        <begin position="79"/>
        <end position="100"/>
    </location>
</feature>
<feature type="compositionally biased region" description="Polar residues" evidence="1">
    <location>
        <begin position="12"/>
        <end position="21"/>
    </location>
</feature>
<sequence>MRVRRLVRVQRPSCQRHTQAQALHARVPPTVAKEPTHRTMAQYLKLRNPASHHEARPGDSLLEPLRQADLRIGSLLKNVPPVRGSKHPQEPLTAALKAGG</sequence>